<evidence type="ECO:0000256" key="5">
    <source>
        <dbReference type="ARBA" id="ARBA00023180"/>
    </source>
</evidence>
<dbReference type="PROSITE" id="PS00080">
    <property type="entry name" value="MULTICOPPER_OXIDASE2"/>
    <property type="match status" value="1"/>
</dbReference>
<sequence length="369" mass="40125">MTDKGCYPPELIALAWNGHGNGSLVPSYVFGDCRSTEGSREVITISQNTSCADESWVAIHFIGAFQSITATVSIDEHSLWVYAVDGRYVEPREAQAVTVSNGERYSVLIKADKAGKFAIRVASVSDPQIIAGYGTLDVTIAGAGGDGRNESVPYINDAGRAVSDNVTIFNETSAKPFPPVLVPEAADATFVFEMGNTEPAYIWMMNSGPLESSDLEGRSPFLLDPQTTTNLTISTQNNTWIDLIFVTHVSPNPAHPIHKHGGRMHLLGTGYGPWMWNSVQDAARDMPLSFNIVDPPLKDSFTSLRVGLEPGQDVAWMALRYHSRNPGAWLLHCHVLQHLVGGMQLVILDGVDVWPEMPEEYRALAEGGG</sequence>
<accession>A0A084FZZ7</accession>
<keyword evidence="4" id="KW-0560">Oxidoreductase</keyword>
<evidence type="ECO:0000313" key="8">
    <source>
        <dbReference type="EMBL" id="KEZ40659.1"/>
    </source>
</evidence>
<dbReference type="InterPro" id="IPR011706">
    <property type="entry name" value="Cu-oxidase_C"/>
</dbReference>
<reference evidence="8 9" key="1">
    <citation type="journal article" date="2014" name="Genome Announc.">
        <title>Draft genome sequence of the pathogenic fungus Scedosporium apiospermum.</title>
        <authorList>
            <person name="Vandeputte P."/>
            <person name="Ghamrawi S."/>
            <person name="Rechenmann M."/>
            <person name="Iltis A."/>
            <person name="Giraud S."/>
            <person name="Fleury M."/>
            <person name="Thornton C."/>
            <person name="Delhaes L."/>
            <person name="Meyer W."/>
            <person name="Papon N."/>
            <person name="Bouchara J.P."/>
        </authorList>
    </citation>
    <scope>NUCLEOTIDE SEQUENCE [LARGE SCALE GENOMIC DNA]</scope>
    <source>
        <strain evidence="8 9">IHEM 14462</strain>
    </source>
</reference>
<dbReference type="GO" id="GO:0016491">
    <property type="term" value="F:oxidoreductase activity"/>
    <property type="evidence" value="ECO:0007669"/>
    <property type="project" value="UniProtKB-KW"/>
</dbReference>
<dbReference type="PANTHER" id="PTHR11709">
    <property type="entry name" value="MULTI-COPPER OXIDASE"/>
    <property type="match status" value="1"/>
</dbReference>
<dbReference type="OMA" id="CTETHPE"/>
<gene>
    <name evidence="8" type="ORF">SAPIO_CDS8589</name>
</gene>
<evidence type="ECO:0008006" key="10">
    <source>
        <dbReference type="Google" id="ProtNLM"/>
    </source>
</evidence>
<dbReference type="GeneID" id="27727661"/>
<keyword evidence="5" id="KW-0325">Glycoprotein</keyword>
<evidence type="ECO:0000313" key="9">
    <source>
        <dbReference type="Proteomes" id="UP000028545"/>
    </source>
</evidence>
<dbReference type="CDD" id="cd13898">
    <property type="entry name" value="CuRO_3_Abr2_like"/>
    <property type="match status" value="1"/>
</dbReference>
<proteinExistence type="inferred from homology"/>
<evidence type="ECO:0000256" key="2">
    <source>
        <dbReference type="ARBA" id="ARBA00022723"/>
    </source>
</evidence>
<keyword evidence="9" id="KW-1185">Reference proteome</keyword>
<name>A0A084FZZ7_PSEDA</name>
<dbReference type="InterPro" id="IPR002355">
    <property type="entry name" value="Cu_oxidase_Cu_BS"/>
</dbReference>
<dbReference type="AlphaFoldDB" id="A0A084FZZ7"/>
<dbReference type="GO" id="GO:0005507">
    <property type="term" value="F:copper ion binding"/>
    <property type="evidence" value="ECO:0007669"/>
    <property type="project" value="InterPro"/>
</dbReference>
<dbReference type="SUPFAM" id="SSF49503">
    <property type="entry name" value="Cupredoxins"/>
    <property type="match status" value="2"/>
</dbReference>
<evidence type="ECO:0000259" key="7">
    <source>
        <dbReference type="Pfam" id="PF07731"/>
    </source>
</evidence>
<dbReference type="Pfam" id="PF07731">
    <property type="entry name" value="Cu-oxidase_2"/>
    <property type="match status" value="1"/>
</dbReference>
<dbReference type="InterPro" id="IPR001117">
    <property type="entry name" value="Cu-oxidase_2nd"/>
</dbReference>
<dbReference type="Gene3D" id="2.60.40.420">
    <property type="entry name" value="Cupredoxins - blue copper proteins"/>
    <property type="match status" value="2"/>
</dbReference>
<dbReference type="PROSITE" id="PS00079">
    <property type="entry name" value="MULTICOPPER_OXIDASE1"/>
    <property type="match status" value="1"/>
</dbReference>
<dbReference type="KEGG" id="sapo:SAPIO_CDS8589"/>
<dbReference type="InterPro" id="IPR045087">
    <property type="entry name" value="Cu-oxidase_fam"/>
</dbReference>
<dbReference type="InterPro" id="IPR008972">
    <property type="entry name" value="Cupredoxin"/>
</dbReference>
<dbReference type="Pfam" id="PF00394">
    <property type="entry name" value="Cu-oxidase"/>
    <property type="match status" value="1"/>
</dbReference>
<dbReference type="Proteomes" id="UP000028545">
    <property type="component" value="Unassembled WGS sequence"/>
</dbReference>
<comment type="similarity">
    <text evidence="1">Belongs to the multicopper oxidase family.</text>
</comment>
<dbReference type="VEuPathDB" id="FungiDB:SAPIO_CDS8589"/>
<evidence type="ECO:0000256" key="1">
    <source>
        <dbReference type="ARBA" id="ARBA00010609"/>
    </source>
</evidence>
<organism evidence="8 9">
    <name type="scientific">Pseudallescheria apiosperma</name>
    <name type="common">Scedosporium apiospermum</name>
    <dbReference type="NCBI Taxonomy" id="563466"/>
    <lineage>
        <taxon>Eukaryota</taxon>
        <taxon>Fungi</taxon>
        <taxon>Dikarya</taxon>
        <taxon>Ascomycota</taxon>
        <taxon>Pezizomycotina</taxon>
        <taxon>Sordariomycetes</taxon>
        <taxon>Hypocreomycetidae</taxon>
        <taxon>Microascales</taxon>
        <taxon>Microascaceae</taxon>
        <taxon>Scedosporium</taxon>
    </lineage>
</organism>
<dbReference type="OrthoDB" id="2121828at2759"/>
<feature type="domain" description="Plastocyanin-like" evidence="7">
    <location>
        <begin position="229"/>
        <end position="348"/>
    </location>
</feature>
<evidence type="ECO:0000256" key="3">
    <source>
        <dbReference type="ARBA" id="ARBA00022729"/>
    </source>
</evidence>
<dbReference type="PANTHER" id="PTHR11709:SF488">
    <property type="entry name" value="LACCASE-RELATED"/>
    <property type="match status" value="1"/>
</dbReference>
<evidence type="ECO:0000256" key="4">
    <source>
        <dbReference type="ARBA" id="ARBA00023002"/>
    </source>
</evidence>
<protein>
    <recommendedName>
        <fullName evidence="10">Laccase</fullName>
    </recommendedName>
</protein>
<keyword evidence="3" id="KW-0732">Signal</keyword>
<dbReference type="InterPro" id="IPR033138">
    <property type="entry name" value="Cu_oxidase_CS"/>
</dbReference>
<feature type="domain" description="Plastocyanin-like" evidence="6">
    <location>
        <begin position="67"/>
        <end position="122"/>
    </location>
</feature>
<comment type="caution">
    <text evidence="8">The sequence shown here is derived from an EMBL/GenBank/DDBJ whole genome shotgun (WGS) entry which is preliminary data.</text>
</comment>
<dbReference type="EMBL" id="JOWA01000121">
    <property type="protein sequence ID" value="KEZ40659.1"/>
    <property type="molecule type" value="Genomic_DNA"/>
</dbReference>
<dbReference type="RefSeq" id="XP_016640458.1">
    <property type="nucleotide sequence ID" value="XM_016790195.1"/>
</dbReference>
<evidence type="ECO:0000259" key="6">
    <source>
        <dbReference type="Pfam" id="PF00394"/>
    </source>
</evidence>
<dbReference type="HOGENOM" id="CLU_055155_0_0_1"/>
<keyword evidence="2" id="KW-0479">Metal-binding</keyword>